<protein>
    <submittedName>
        <fullName evidence="7">MscS family membrane protein</fullName>
    </submittedName>
</protein>
<name>A0A327QJT2_9BACT</name>
<evidence type="ECO:0000256" key="3">
    <source>
        <dbReference type="ARBA" id="ARBA00022989"/>
    </source>
</evidence>
<accession>A0A327QJT2</accession>
<evidence type="ECO:0000313" key="8">
    <source>
        <dbReference type="Proteomes" id="UP000249547"/>
    </source>
</evidence>
<dbReference type="PANTHER" id="PTHR30566">
    <property type="entry name" value="YNAI-RELATED MECHANOSENSITIVE ION CHANNEL"/>
    <property type="match status" value="1"/>
</dbReference>
<dbReference type="GO" id="GO:0016020">
    <property type="term" value="C:membrane"/>
    <property type="evidence" value="ECO:0007669"/>
    <property type="project" value="UniProtKB-SubCell"/>
</dbReference>
<evidence type="ECO:0000256" key="5">
    <source>
        <dbReference type="SAM" id="Phobius"/>
    </source>
</evidence>
<organism evidence="7 8">
    <name type="scientific">Chitinophaga skermanii</name>
    <dbReference type="NCBI Taxonomy" id="331697"/>
    <lineage>
        <taxon>Bacteria</taxon>
        <taxon>Pseudomonadati</taxon>
        <taxon>Bacteroidota</taxon>
        <taxon>Chitinophagia</taxon>
        <taxon>Chitinophagales</taxon>
        <taxon>Chitinophagaceae</taxon>
        <taxon>Chitinophaga</taxon>
    </lineage>
</organism>
<keyword evidence="4 5" id="KW-0472">Membrane</keyword>
<evidence type="ECO:0000259" key="6">
    <source>
        <dbReference type="Pfam" id="PF00924"/>
    </source>
</evidence>
<dbReference type="InterPro" id="IPR006685">
    <property type="entry name" value="MscS_channel_2nd"/>
</dbReference>
<evidence type="ECO:0000256" key="1">
    <source>
        <dbReference type="ARBA" id="ARBA00004370"/>
    </source>
</evidence>
<feature type="transmembrane region" description="Helical" evidence="5">
    <location>
        <begin position="58"/>
        <end position="79"/>
    </location>
</feature>
<feature type="transmembrane region" description="Helical" evidence="5">
    <location>
        <begin position="17"/>
        <end position="34"/>
    </location>
</feature>
<dbReference type="RefSeq" id="WP_111598261.1">
    <property type="nucleotide sequence ID" value="NZ_QLLL01000005.1"/>
</dbReference>
<keyword evidence="8" id="KW-1185">Reference proteome</keyword>
<comment type="caution">
    <text evidence="7">The sequence shown here is derived from an EMBL/GenBank/DDBJ whole genome shotgun (WGS) entry which is preliminary data.</text>
</comment>
<keyword evidence="2 5" id="KW-0812">Transmembrane</keyword>
<dbReference type="Gene3D" id="2.30.30.60">
    <property type="match status" value="1"/>
</dbReference>
<comment type="subcellular location">
    <subcellularLocation>
        <location evidence="1">Membrane</location>
    </subcellularLocation>
</comment>
<dbReference type="GO" id="GO:0008381">
    <property type="term" value="F:mechanosensitive monoatomic ion channel activity"/>
    <property type="evidence" value="ECO:0007669"/>
    <property type="project" value="UniProtKB-ARBA"/>
</dbReference>
<proteinExistence type="predicted"/>
<dbReference type="PROSITE" id="PS01246">
    <property type="entry name" value="UPF0003"/>
    <property type="match status" value="1"/>
</dbReference>
<gene>
    <name evidence="7" type="ORF">LX64_02811</name>
</gene>
<dbReference type="Proteomes" id="UP000249547">
    <property type="component" value="Unassembled WGS sequence"/>
</dbReference>
<dbReference type="SUPFAM" id="SSF50182">
    <property type="entry name" value="Sm-like ribonucleoproteins"/>
    <property type="match status" value="1"/>
</dbReference>
<feature type="domain" description="Mechanosensitive ion channel MscS" evidence="6">
    <location>
        <begin position="211"/>
        <end position="276"/>
    </location>
</feature>
<feature type="transmembrane region" description="Helical" evidence="5">
    <location>
        <begin position="167"/>
        <end position="185"/>
    </location>
</feature>
<dbReference type="AlphaFoldDB" id="A0A327QJT2"/>
<dbReference type="Gene3D" id="1.10.287.1260">
    <property type="match status" value="1"/>
</dbReference>
<dbReference type="InterPro" id="IPR010920">
    <property type="entry name" value="LSM_dom_sf"/>
</dbReference>
<feature type="transmembrane region" description="Helical" evidence="5">
    <location>
        <begin position="121"/>
        <end position="146"/>
    </location>
</feature>
<sequence>MPEFFSYKFLDNTVQDYTAFLISLLVIFLIKRYLSKGIARLFFNLVKRWAPKIERNEFVEIFVKPLEWFLVLFTFFIAINKIKFPSFLNLVIYKKTSSVVVNGEVREQLYQVTLHSITDTLMQITLCVSVIWILLRLIDFISLVLHTKAAQTADKTDDQFVIFFKDFFKAIVFIIGMLAVTRILFGAGLVAKLIAGLGIGAAAMALAAKESIENLIGSFIIFFDKPFHVGDTVKVDAYQGTVEKIGLRSTRIRTLDKTFVTVPNKKMVDSVLDNLSLRTQQRVVLKLELDSHTNASDMQKVLSGITHILEEHPSIEKGFTVNLNDIIKDTYVIQVIYLTNIIEGKPYNSLREFVNLSIMRLLAEQKVSLASKSESA</sequence>
<evidence type="ECO:0000313" key="7">
    <source>
        <dbReference type="EMBL" id="RAJ03934.1"/>
    </source>
</evidence>
<dbReference type="InterPro" id="IPR006686">
    <property type="entry name" value="MscS_channel_CS"/>
</dbReference>
<dbReference type="Pfam" id="PF00924">
    <property type="entry name" value="MS_channel_2nd"/>
    <property type="match status" value="1"/>
</dbReference>
<evidence type="ECO:0000256" key="4">
    <source>
        <dbReference type="ARBA" id="ARBA00023136"/>
    </source>
</evidence>
<dbReference type="PANTHER" id="PTHR30566:SF5">
    <property type="entry name" value="MECHANOSENSITIVE ION CHANNEL PROTEIN 1, MITOCHONDRIAL-RELATED"/>
    <property type="match status" value="1"/>
</dbReference>
<keyword evidence="3 5" id="KW-1133">Transmembrane helix</keyword>
<dbReference type="InterPro" id="IPR023408">
    <property type="entry name" value="MscS_beta-dom_sf"/>
</dbReference>
<dbReference type="OrthoDB" id="9809206at2"/>
<evidence type="ECO:0000256" key="2">
    <source>
        <dbReference type="ARBA" id="ARBA00022692"/>
    </source>
</evidence>
<reference evidence="7 8" key="1">
    <citation type="submission" date="2018-06" db="EMBL/GenBank/DDBJ databases">
        <title>Genomic Encyclopedia of Archaeal and Bacterial Type Strains, Phase II (KMG-II): from individual species to whole genera.</title>
        <authorList>
            <person name="Goeker M."/>
        </authorList>
    </citation>
    <scope>NUCLEOTIDE SEQUENCE [LARGE SCALE GENOMIC DNA]</scope>
    <source>
        <strain evidence="7 8">DSM 23857</strain>
    </source>
</reference>
<dbReference type="EMBL" id="QLLL01000005">
    <property type="protein sequence ID" value="RAJ03934.1"/>
    <property type="molecule type" value="Genomic_DNA"/>
</dbReference>